<evidence type="ECO:0008006" key="4">
    <source>
        <dbReference type="Google" id="ProtNLM"/>
    </source>
</evidence>
<keyword evidence="1" id="KW-1133">Transmembrane helix</keyword>
<feature type="transmembrane region" description="Helical" evidence="1">
    <location>
        <begin position="244"/>
        <end position="265"/>
    </location>
</feature>
<dbReference type="OrthoDB" id="9811974at2"/>
<evidence type="ECO:0000313" key="2">
    <source>
        <dbReference type="EMBL" id="GED07085.1"/>
    </source>
</evidence>
<feature type="transmembrane region" description="Helical" evidence="1">
    <location>
        <begin position="277"/>
        <end position="304"/>
    </location>
</feature>
<proteinExistence type="predicted"/>
<feature type="transmembrane region" description="Helical" evidence="1">
    <location>
        <begin position="83"/>
        <end position="100"/>
    </location>
</feature>
<name>A0A4Y4DU07_GLUUR</name>
<feature type="transmembrane region" description="Helical" evidence="1">
    <location>
        <begin position="131"/>
        <end position="152"/>
    </location>
</feature>
<keyword evidence="1" id="KW-0812">Transmembrane</keyword>
<feature type="transmembrane region" description="Helical" evidence="1">
    <location>
        <begin position="214"/>
        <end position="232"/>
    </location>
</feature>
<dbReference type="EMBL" id="BJNY01000015">
    <property type="protein sequence ID" value="GED07085.1"/>
    <property type="molecule type" value="Genomic_DNA"/>
</dbReference>
<feature type="transmembrane region" description="Helical" evidence="1">
    <location>
        <begin position="53"/>
        <end position="71"/>
    </location>
</feature>
<gene>
    <name evidence="2" type="ORF">AUR04nite_26170</name>
</gene>
<reference evidence="2 3" key="1">
    <citation type="submission" date="2019-06" db="EMBL/GenBank/DDBJ databases">
        <title>Whole genome shotgun sequence of Glutamicibacter uratoxydans NBRC 15515.</title>
        <authorList>
            <person name="Hosoyama A."/>
            <person name="Uohara A."/>
            <person name="Ohji S."/>
            <person name="Ichikawa N."/>
        </authorList>
    </citation>
    <scope>NUCLEOTIDE SEQUENCE [LARGE SCALE GENOMIC DNA]</scope>
    <source>
        <strain evidence="2 3">NBRC 15515</strain>
    </source>
</reference>
<evidence type="ECO:0000313" key="3">
    <source>
        <dbReference type="Proteomes" id="UP000316612"/>
    </source>
</evidence>
<dbReference type="Proteomes" id="UP000316612">
    <property type="component" value="Unassembled WGS sequence"/>
</dbReference>
<comment type="caution">
    <text evidence="2">The sequence shown here is derived from an EMBL/GenBank/DDBJ whole genome shotgun (WGS) entry which is preliminary data.</text>
</comment>
<dbReference type="RefSeq" id="WP_141365808.1">
    <property type="nucleotide sequence ID" value="NZ_BAAAJL010000010.1"/>
</dbReference>
<feature type="transmembrane region" description="Helical" evidence="1">
    <location>
        <begin position="311"/>
        <end position="329"/>
    </location>
</feature>
<accession>A0A4Y4DU07</accession>
<feature type="transmembrane region" description="Helical" evidence="1">
    <location>
        <begin position="20"/>
        <end position="41"/>
    </location>
</feature>
<dbReference type="AlphaFoldDB" id="A0A4Y4DU07"/>
<sequence>MNTPVAAKPKRRKRGGRWRLSLMLPAGLCLLIGLDAALLLLDVPAPVPAAYWAPAHGLIMVYGFVGALICLERAAALGKPLGYLAPILLVSGGASQLIAIPQWATGALLIAGMAGVLAIYVPLWKRQRADAVLIQMLGACAGLAAVVLWTGGVQIPLLLPWLATFMVATIAGERVELARVQLSARAEALAPVLAFALMLGALAATLFIDVGTVLFGLALAAQVIWLAANDVARRTIKSTGAPRYMAACLLTGYFWLFIAAAAWMLGYPNTTARYDTVIHAVFLGFVMSMIMAHASTILPAVLAVDLPYRKAMWIPALLMHLGLVIRIWLGDGLGLHLAWQIGGVLNVLALLLFVLVAAGSAVYASIDNGKKVHSS</sequence>
<keyword evidence="1" id="KW-0472">Membrane</keyword>
<feature type="transmembrane region" description="Helical" evidence="1">
    <location>
        <begin position="106"/>
        <end position="124"/>
    </location>
</feature>
<organism evidence="2 3">
    <name type="scientific">Glutamicibacter uratoxydans</name>
    <name type="common">Arthrobacter uratoxydans</name>
    <dbReference type="NCBI Taxonomy" id="43667"/>
    <lineage>
        <taxon>Bacteria</taxon>
        <taxon>Bacillati</taxon>
        <taxon>Actinomycetota</taxon>
        <taxon>Actinomycetes</taxon>
        <taxon>Micrococcales</taxon>
        <taxon>Micrococcaceae</taxon>
        <taxon>Glutamicibacter</taxon>
    </lineage>
</organism>
<keyword evidence="3" id="KW-1185">Reference proteome</keyword>
<evidence type="ECO:0000256" key="1">
    <source>
        <dbReference type="SAM" id="Phobius"/>
    </source>
</evidence>
<feature type="transmembrane region" description="Helical" evidence="1">
    <location>
        <begin position="341"/>
        <end position="366"/>
    </location>
</feature>
<protein>
    <recommendedName>
        <fullName evidence="4">NnrS family protein</fullName>
    </recommendedName>
</protein>